<keyword evidence="1" id="KW-1133">Transmembrane helix</keyword>
<accession>A0A811U644</accession>
<dbReference type="Proteomes" id="UP000606786">
    <property type="component" value="Unassembled WGS sequence"/>
</dbReference>
<gene>
    <name evidence="2" type="ORF">CCAP1982_LOCUS1698</name>
</gene>
<sequence length="154" mass="16992">MSLTTTTTLMTANTTTVNATITTKAVHKYTHTPIYTQSLGSEKCRLECGGVLPSSIGGVAQGSTQHASVTVTALFISTHTYIYTYIHTSARMTEGTDGWVLVINHFNCHFRNTILSKQQSVVVASFLLFWNFFFYFNIFTLSFLFVNIVAVGGL</sequence>
<feature type="transmembrane region" description="Helical" evidence="1">
    <location>
        <begin position="121"/>
        <end position="150"/>
    </location>
</feature>
<evidence type="ECO:0000256" key="1">
    <source>
        <dbReference type="SAM" id="Phobius"/>
    </source>
</evidence>
<protein>
    <submittedName>
        <fullName evidence="2">(Mediterranean fruit fly) hypothetical protein</fullName>
    </submittedName>
</protein>
<dbReference type="AlphaFoldDB" id="A0A811U644"/>
<evidence type="ECO:0000313" key="3">
    <source>
        <dbReference type="Proteomes" id="UP000606786"/>
    </source>
</evidence>
<dbReference type="EMBL" id="CAJHJT010000001">
    <property type="protein sequence ID" value="CAD6992863.1"/>
    <property type="molecule type" value="Genomic_DNA"/>
</dbReference>
<proteinExistence type="predicted"/>
<organism evidence="2 3">
    <name type="scientific">Ceratitis capitata</name>
    <name type="common">Mediterranean fruit fly</name>
    <name type="synonym">Tephritis capitata</name>
    <dbReference type="NCBI Taxonomy" id="7213"/>
    <lineage>
        <taxon>Eukaryota</taxon>
        <taxon>Metazoa</taxon>
        <taxon>Ecdysozoa</taxon>
        <taxon>Arthropoda</taxon>
        <taxon>Hexapoda</taxon>
        <taxon>Insecta</taxon>
        <taxon>Pterygota</taxon>
        <taxon>Neoptera</taxon>
        <taxon>Endopterygota</taxon>
        <taxon>Diptera</taxon>
        <taxon>Brachycera</taxon>
        <taxon>Muscomorpha</taxon>
        <taxon>Tephritoidea</taxon>
        <taxon>Tephritidae</taxon>
        <taxon>Ceratitis</taxon>
        <taxon>Ceratitis</taxon>
    </lineage>
</organism>
<keyword evidence="1" id="KW-0472">Membrane</keyword>
<keyword evidence="1" id="KW-0812">Transmembrane</keyword>
<reference evidence="2" key="1">
    <citation type="submission" date="2020-11" db="EMBL/GenBank/DDBJ databases">
        <authorList>
            <person name="Whitehead M."/>
        </authorList>
    </citation>
    <scope>NUCLEOTIDE SEQUENCE</scope>
    <source>
        <strain evidence="2">EGII</strain>
    </source>
</reference>
<name>A0A811U644_CERCA</name>
<evidence type="ECO:0000313" key="2">
    <source>
        <dbReference type="EMBL" id="CAD6992863.1"/>
    </source>
</evidence>
<keyword evidence="3" id="KW-1185">Reference proteome</keyword>
<comment type="caution">
    <text evidence="2">The sequence shown here is derived from an EMBL/GenBank/DDBJ whole genome shotgun (WGS) entry which is preliminary data.</text>
</comment>